<dbReference type="Pfam" id="PF01928">
    <property type="entry name" value="CYTH"/>
    <property type="match status" value="1"/>
</dbReference>
<protein>
    <submittedName>
        <fullName evidence="2">Class IV adenylate cyclase</fullName>
    </submittedName>
</protein>
<dbReference type="Proteomes" id="UP000601522">
    <property type="component" value="Unassembled WGS sequence"/>
</dbReference>
<gene>
    <name evidence="2" type="ORF">H8689_09470</name>
</gene>
<dbReference type="InterPro" id="IPR033469">
    <property type="entry name" value="CYTH-like_dom_sf"/>
</dbReference>
<reference evidence="2 3" key="1">
    <citation type="submission" date="2020-08" db="EMBL/GenBank/DDBJ databases">
        <title>Genome public.</title>
        <authorList>
            <person name="Liu C."/>
            <person name="Sun Q."/>
        </authorList>
    </citation>
    <scope>NUCLEOTIDE SEQUENCE [LARGE SCALE GENOMIC DNA]</scope>
    <source>
        <strain evidence="2 3">NSJ-26</strain>
    </source>
</reference>
<accession>A0A926F3L3</accession>
<proteinExistence type="predicted"/>
<evidence type="ECO:0000259" key="1">
    <source>
        <dbReference type="PROSITE" id="PS51707"/>
    </source>
</evidence>
<name>A0A926F3L3_9FIRM</name>
<dbReference type="SUPFAM" id="SSF55154">
    <property type="entry name" value="CYTH-like phosphatases"/>
    <property type="match status" value="1"/>
</dbReference>
<dbReference type="AlphaFoldDB" id="A0A926F3L3"/>
<sequence>MEKELEVKVLGIDIEDIEKKIISLGGKLIANEVQVNTLIDSKDRPIKSYLDAYLRIRQTKDILNNKDYIYLTLKKNINLEGIRENLELTTEISNKDMMIQILKDLGFDYNEVGHKKRKSYEFMDARIDLDTWDENTYPFPYMEIEVRDIKHLNEVIKYLEIPQENISTKSIVELRKELKLL</sequence>
<dbReference type="PROSITE" id="PS51707">
    <property type="entry name" value="CYTH"/>
    <property type="match status" value="1"/>
</dbReference>
<feature type="domain" description="CYTH" evidence="1">
    <location>
        <begin position="2"/>
        <end position="177"/>
    </location>
</feature>
<dbReference type="EMBL" id="JACRTK010000004">
    <property type="protein sequence ID" value="MBC8591337.1"/>
    <property type="molecule type" value="Genomic_DNA"/>
</dbReference>
<evidence type="ECO:0000313" key="3">
    <source>
        <dbReference type="Proteomes" id="UP000601522"/>
    </source>
</evidence>
<dbReference type="InterPro" id="IPR023577">
    <property type="entry name" value="CYTH_domain"/>
</dbReference>
<dbReference type="InterPro" id="IPR008173">
    <property type="entry name" value="Adenylyl_cyclase_CyaB"/>
</dbReference>
<dbReference type="PANTHER" id="PTHR21028">
    <property type="entry name" value="SI:CH211-156B7.4"/>
    <property type="match status" value="1"/>
</dbReference>
<dbReference type="RefSeq" id="WP_249324204.1">
    <property type="nucleotide sequence ID" value="NZ_JACRTK010000004.1"/>
</dbReference>
<keyword evidence="3" id="KW-1185">Reference proteome</keyword>
<comment type="caution">
    <text evidence="2">The sequence shown here is derived from an EMBL/GenBank/DDBJ whole genome shotgun (WGS) entry which is preliminary data.</text>
</comment>
<organism evidence="2 3">
    <name type="scientific">Wansuia hejianensis</name>
    <dbReference type="NCBI Taxonomy" id="2763667"/>
    <lineage>
        <taxon>Bacteria</taxon>
        <taxon>Bacillati</taxon>
        <taxon>Bacillota</taxon>
        <taxon>Clostridia</taxon>
        <taxon>Lachnospirales</taxon>
        <taxon>Lachnospiraceae</taxon>
        <taxon>Wansuia</taxon>
    </lineage>
</organism>
<dbReference type="PANTHER" id="PTHR21028:SF2">
    <property type="entry name" value="CYTH DOMAIN-CONTAINING PROTEIN"/>
    <property type="match status" value="1"/>
</dbReference>
<dbReference type="CDD" id="cd07890">
    <property type="entry name" value="CYTH-like_AC_IV-like"/>
    <property type="match status" value="1"/>
</dbReference>
<dbReference type="Gene3D" id="2.40.320.10">
    <property type="entry name" value="Hypothetical Protein Pfu-838710-001"/>
    <property type="match status" value="1"/>
</dbReference>
<evidence type="ECO:0000313" key="2">
    <source>
        <dbReference type="EMBL" id="MBC8591337.1"/>
    </source>
</evidence>